<reference evidence="3" key="1">
    <citation type="journal article" date="2019" name="Int. J. Syst. Evol. Microbiol.">
        <title>The Global Catalogue of Microorganisms (GCM) 10K type strain sequencing project: providing services to taxonomists for standard genome sequencing and annotation.</title>
        <authorList>
            <consortium name="The Broad Institute Genomics Platform"/>
            <consortium name="The Broad Institute Genome Sequencing Center for Infectious Disease"/>
            <person name="Wu L."/>
            <person name="Ma J."/>
        </authorList>
    </citation>
    <scope>NUCLEOTIDE SEQUENCE [LARGE SCALE GENOMIC DNA]</scope>
    <source>
        <strain evidence="3">CCM 7640</strain>
    </source>
</reference>
<name>A0ABQ1S585_9MICO</name>
<comment type="caution">
    <text evidence="2">The sequence shown here is derived from an EMBL/GenBank/DDBJ whole genome shotgun (WGS) entry which is preliminary data.</text>
</comment>
<dbReference type="PANTHER" id="PTHR46889">
    <property type="entry name" value="TRANSPOSASE INSF FOR INSERTION SEQUENCE IS3B-RELATED"/>
    <property type="match status" value="1"/>
</dbReference>
<dbReference type="Gene3D" id="3.30.420.10">
    <property type="entry name" value="Ribonuclease H-like superfamily/Ribonuclease H"/>
    <property type="match status" value="1"/>
</dbReference>
<dbReference type="PROSITE" id="PS50994">
    <property type="entry name" value="INTEGRASE"/>
    <property type="match status" value="1"/>
</dbReference>
<sequence length="126" mass="14103">MEALEHALVSAKDQAIDGLVHHSDRGSQYVSIRYSERLAEARITGSVGTVGDSYDNALAEAVNGLYKAELIHARPAWPSVTEVEFQTMNWVDWWNNKRLHEALDYATPTEIEAAYYQSHNAEPALT</sequence>
<feature type="domain" description="Integrase catalytic" evidence="1">
    <location>
        <begin position="1"/>
        <end position="116"/>
    </location>
</feature>
<dbReference type="PANTHER" id="PTHR46889:SF4">
    <property type="entry name" value="TRANSPOSASE INSO FOR INSERTION SEQUENCE ELEMENT IS911B-RELATED"/>
    <property type="match status" value="1"/>
</dbReference>
<evidence type="ECO:0000259" key="1">
    <source>
        <dbReference type="PROSITE" id="PS50994"/>
    </source>
</evidence>
<dbReference type="InterPro" id="IPR001584">
    <property type="entry name" value="Integrase_cat-core"/>
</dbReference>
<dbReference type="Proteomes" id="UP000629365">
    <property type="component" value="Unassembled WGS sequence"/>
</dbReference>
<keyword evidence="3" id="KW-1185">Reference proteome</keyword>
<organism evidence="2 3">
    <name type="scientific">Microbacterium murale</name>
    <dbReference type="NCBI Taxonomy" id="1081040"/>
    <lineage>
        <taxon>Bacteria</taxon>
        <taxon>Bacillati</taxon>
        <taxon>Actinomycetota</taxon>
        <taxon>Actinomycetes</taxon>
        <taxon>Micrococcales</taxon>
        <taxon>Microbacteriaceae</taxon>
        <taxon>Microbacterium</taxon>
    </lineage>
</organism>
<proteinExistence type="predicted"/>
<dbReference type="EMBL" id="BMCM01000010">
    <property type="protein sequence ID" value="GGD91246.1"/>
    <property type="molecule type" value="Genomic_DNA"/>
</dbReference>
<evidence type="ECO:0000313" key="2">
    <source>
        <dbReference type="EMBL" id="GGD91246.1"/>
    </source>
</evidence>
<gene>
    <name evidence="2" type="ORF">GCM10007269_37270</name>
</gene>
<dbReference type="SUPFAM" id="SSF53098">
    <property type="entry name" value="Ribonuclease H-like"/>
    <property type="match status" value="1"/>
</dbReference>
<dbReference type="InterPro" id="IPR012337">
    <property type="entry name" value="RNaseH-like_sf"/>
</dbReference>
<dbReference type="InterPro" id="IPR036397">
    <property type="entry name" value="RNaseH_sf"/>
</dbReference>
<protein>
    <recommendedName>
        <fullName evidence="1">Integrase catalytic domain-containing protein</fullName>
    </recommendedName>
</protein>
<evidence type="ECO:0000313" key="3">
    <source>
        <dbReference type="Proteomes" id="UP000629365"/>
    </source>
</evidence>
<dbReference type="Pfam" id="PF13683">
    <property type="entry name" value="rve_3"/>
    <property type="match status" value="1"/>
</dbReference>
<accession>A0ABQ1S585</accession>
<dbReference type="InterPro" id="IPR050900">
    <property type="entry name" value="Transposase_IS3/IS150/IS904"/>
</dbReference>